<evidence type="ECO:0000313" key="2">
    <source>
        <dbReference type="EMBL" id="MCB7480608.1"/>
    </source>
</evidence>
<sequence length="322" mass="38284">MTFEEFQRKFQRIEVEEVDNCVAAEIMVSVCIQTYNQENYISQCLESILSQKTSFKIEILIGEDSSSDNTREICIEYAKKYPDKIRLFLHHRANNILVQGRNTGLFNSFFNVFSSKGKYIAYCDGDDYWTDELKLEKQVSFLENNANYSLCYHDVSTIDENGEKIFKTYFEEVKRDFNSEDLKRVLVQPPISTWCFRNIINEIPFEMTQTINADNFWISLLGFHGAGKYLNSIKPSFYRIHSKGIWSLIDREAQIISKRRTYELLSKFYQERDDKELSDFFKNRSLKFLKMLIFGRIKKLNFQYVLINIPKYLRLKYQKSQI</sequence>
<evidence type="ECO:0000313" key="3">
    <source>
        <dbReference type="Proteomes" id="UP001139414"/>
    </source>
</evidence>
<dbReference type="AlphaFoldDB" id="A0A9X1LHW7"/>
<dbReference type="EC" id="2.4.-.-" evidence="2"/>
<dbReference type="GO" id="GO:0016758">
    <property type="term" value="F:hexosyltransferase activity"/>
    <property type="evidence" value="ECO:0007669"/>
    <property type="project" value="UniProtKB-ARBA"/>
</dbReference>
<keyword evidence="2" id="KW-0808">Transferase</keyword>
<keyword evidence="2" id="KW-0328">Glycosyltransferase</keyword>
<comment type="caution">
    <text evidence="2">The sequence shown here is derived from an EMBL/GenBank/DDBJ whole genome shotgun (WGS) entry which is preliminary data.</text>
</comment>
<gene>
    <name evidence="2" type="ORF">LGQ90_04955</name>
</gene>
<dbReference type="InterPro" id="IPR029044">
    <property type="entry name" value="Nucleotide-diphossugar_trans"/>
</dbReference>
<dbReference type="RefSeq" id="WP_229338780.1">
    <property type="nucleotide sequence ID" value="NZ_JAJBZG010000002.1"/>
</dbReference>
<name>A0A9X1LHW7_9FLAO</name>
<dbReference type="PANTHER" id="PTHR22916">
    <property type="entry name" value="GLYCOSYLTRANSFERASE"/>
    <property type="match status" value="1"/>
</dbReference>
<dbReference type="EMBL" id="JAJBZG010000002">
    <property type="protein sequence ID" value="MCB7480608.1"/>
    <property type="molecule type" value="Genomic_DNA"/>
</dbReference>
<dbReference type="InterPro" id="IPR001173">
    <property type="entry name" value="Glyco_trans_2-like"/>
</dbReference>
<protein>
    <submittedName>
        <fullName evidence="2">Glycosyltransferase</fullName>
        <ecNumber evidence="2">2.4.-.-</ecNumber>
    </submittedName>
</protein>
<proteinExistence type="predicted"/>
<dbReference type="PANTHER" id="PTHR22916:SF3">
    <property type="entry name" value="UDP-GLCNAC:BETAGAL BETA-1,3-N-ACETYLGLUCOSAMINYLTRANSFERASE-LIKE PROTEIN 1"/>
    <property type="match status" value="1"/>
</dbReference>
<dbReference type="Gene3D" id="3.90.550.10">
    <property type="entry name" value="Spore Coat Polysaccharide Biosynthesis Protein SpsA, Chain A"/>
    <property type="match status" value="1"/>
</dbReference>
<dbReference type="Proteomes" id="UP001139414">
    <property type="component" value="Unassembled WGS sequence"/>
</dbReference>
<reference evidence="2" key="1">
    <citation type="submission" date="2021-10" db="EMBL/GenBank/DDBJ databases">
        <title>Gramella sp. ASW11-100T, isolated from marine sediment.</title>
        <authorList>
            <person name="Xia C."/>
        </authorList>
    </citation>
    <scope>NUCLEOTIDE SEQUENCE</scope>
    <source>
        <strain evidence="2">ASW11-100</strain>
    </source>
</reference>
<feature type="domain" description="Glycosyltransferase 2-like" evidence="1">
    <location>
        <begin position="29"/>
        <end position="165"/>
    </location>
</feature>
<dbReference type="SUPFAM" id="SSF53448">
    <property type="entry name" value="Nucleotide-diphospho-sugar transferases"/>
    <property type="match status" value="1"/>
</dbReference>
<keyword evidence="3" id="KW-1185">Reference proteome</keyword>
<accession>A0A9X1LHW7</accession>
<dbReference type="Pfam" id="PF00535">
    <property type="entry name" value="Glycos_transf_2"/>
    <property type="match status" value="1"/>
</dbReference>
<evidence type="ECO:0000259" key="1">
    <source>
        <dbReference type="Pfam" id="PF00535"/>
    </source>
</evidence>
<organism evidence="2 3">
    <name type="scientific">Christiangramia sediminis</name>
    <dbReference type="NCBI Taxonomy" id="2881336"/>
    <lineage>
        <taxon>Bacteria</taxon>
        <taxon>Pseudomonadati</taxon>
        <taxon>Bacteroidota</taxon>
        <taxon>Flavobacteriia</taxon>
        <taxon>Flavobacteriales</taxon>
        <taxon>Flavobacteriaceae</taxon>
        <taxon>Christiangramia</taxon>
    </lineage>
</organism>